<dbReference type="Gene3D" id="2.40.50.90">
    <property type="match status" value="1"/>
</dbReference>
<organism evidence="2">
    <name type="scientific">viral metagenome</name>
    <dbReference type="NCBI Taxonomy" id="1070528"/>
    <lineage>
        <taxon>unclassified sequences</taxon>
        <taxon>metagenomes</taxon>
        <taxon>organismal metagenomes</taxon>
    </lineage>
</organism>
<dbReference type="AlphaFoldDB" id="A0A6C0HPA1"/>
<reference evidence="2" key="1">
    <citation type="journal article" date="2020" name="Nature">
        <title>Giant virus diversity and host interactions through global metagenomics.</title>
        <authorList>
            <person name="Schulz F."/>
            <person name="Roux S."/>
            <person name="Paez-Espino D."/>
            <person name="Jungbluth S."/>
            <person name="Walsh D.A."/>
            <person name="Denef V.J."/>
            <person name="McMahon K.D."/>
            <person name="Konstantinidis K.T."/>
            <person name="Eloe-Fadrosh E.A."/>
            <person name="Kyrpides N.C."/>
            <person name="Woyke T."/>
        </authorList>
    </citation>
    <scope>NUCLEOTIDE SEQUENCE</scope>
    <source>
        <strain evidence="2">GVMAG-M-3300023184-160</strain>
    </source>
</reference>
<dbReference type="InterPro" id="IPR016071">
    <property type="entry name" value="Staphylococal_nuclease_OB-fold"/>
</dbReference>
<name>A0A6C0HPA1_9ZZZZ</name>
<feature type="domain" description="TNase-like" evidence="1">
    <location>
        <begin position="13"/>
        <end position="139"/>
    </location>
</feature>
<accession>A0A6C0HPA1</accession>
<protein>
    <recommendedName>
        <fullName evidence="1">TNase-like domain-containing protein</fullName>
    </recommendedName>
</protein>
<dbReference type="PROSITE" id="PS50830">
    <property type="entry name" value="TNASE_3"/>
    <property type="match status" value="1"/>
</dbReference>
<proteinExistence type="predicted"/>
<sequence>MSNDTPFFSLDGYSTSAVVVKVYDGDTIHVVFDYMGKAFKWNCRISHVDTPELRTKNLEEKKKGYEVRDKLTELILNKTVKLDCGAFDKYGRLLVEITIPETQVRVHEWLIQNGYANPYEGGTKKKFEKVVEKAEEPNA</sequence>
<dbReference type="InterPro" id="IPR035437">
    <property type="entry name" value="SNase_OB-fold_sf"/>
</dbReference>
<evidence type="ECO:0000259" key="1">
    <source>
        <dbReference type="PROSITE" id="PS50830"/>
    </source>
</evidence>
<dbReference type="SUPFAM" id="SSF50199">
    <property type="entry name" value="Staphylococcal nuclease"/>
    <property type="match status" value="1"/>
</dbReference>
<dbReference type="Pfam" id="PF00565">
    <property type="entry name" value="SNase"/>
    <property type="match status" value="1"/>
</dbReference>
<dbReference type="SMART" id="SM00318">
    <property type="entry name" value="SNc"/>
    <property type="match status" value="1"/>
</dbReference>
<dbReference type="EMBL" id="MN739993">
    <property type="protein sequence ID" value="QHT81925.1"/>
    <property type="molecule type" value="Genomic_DNA"/>
</dbReference>
<evidence type="ECO:0000313" key="2">
    <source>
        <dbReference type="EMBL" id="QHT81925.1"/>
    </source>
</evidence>